<dbReference type="GO" id="GO:0005743">
    <property type="term" value="C:mitochondrial inner membrane"/>
    <property type="evidence" value="ECO:0007669"/>
    <property type="project" value="UniProtKB-ARBA"/>
</dbReference>
<dbReference type="InterPro" id="IPR014717">
    <property type="entry name" value="Transl_elong_EF1B/ribsomal_bS6"/>
</dbReference>
<reference evidence="9" key="2">
    <citation type="submission" date="2025-08" db="UniProtKB">
        <authorList>
            <consortium name="Ensembl"/>
        </authorList>
    </citation>
    <scope>IDENTIFICATION</scope>
</reference>
<gene>
    <name evidence="9" type="primary">MRPS6</name>
</gene>
<evidence type="ECO:0000256" key="7">
    <source>
        <dbReference type="ARBA" id="ARBA00035365"/>
    </source>
</evidence>
<evidence type="ECO:0000313" key="9">
    <source>
        <dbReference type="Ensembl" id="ENSECRP00000003457.1"/>
    </source>
</evidence>
<dbReference type="Pfam" id="PF01250">
    <property type="entry name" value="Ribosomal_S6"/>
    <property type="match status" value="1"/>
</dbReference>
<dbReference type="CDD" id="cd15465">
    <property type="entry name" value="bS6_mito"/>
    <property type="match status" value="1"/>
</dbReference>
<sequence>MPRYELALILKAMQRPETVATLKRTMEALIEKGAVVRNLESLGERTLPYKMSKHNMRHTRGGYFLVDFYASPTIVSNMLDHLERDIDVVRPTILKHQAQNSEEACTGMAPPNQEAKLFKRK</sequence>
<reference evidence="9" key="1">
    <citation type="submission" date="2021-06" db="EMBL/GenBank/DDBJ databases">
        <authorList>
            <consortium name="Wellcome Sanger Institute Data Sharing"/>
        </authorList>
    </citation>
    <scope>NUCLEOTIDE SEQUENCE [LARGE SCALE GENOMIC DNA]</scope>
</reference>
<dbReference type="Ensembl" id="ENSECRT00000003516.1">
    <property type="protein sequence ID" value="ENSECRP00000003457.1"/>
    <property type="gene ID" value="ENSECRG00000002372.1"/>
</dbReference>
<organism evidence="9 10">
    <name type="scientific">Erpetoichthys calabaricus</name>
    <name type="common">Rope fish</name>
    <name type="synonym">Calamoichthys calabaricus</name>
    <dbReference type="NCBI Taxonomy" id="27687"/>
    <lineage>
        <taxon>Eukaryota</taxon>
        <taxon>Metazoa</taxon>
        <taxon>Chordata</taxon>
        <taxon>Craniata</taxon>
        <taxon>Vertebrata</taxon>
        <taxon>Euteleostomi</taxon>
        <taxon>Actinopterygii</taxon>
        <taxon>Polypteriformes</taxon>
        <taxon>Polypteridae</taxon>
        <taxon>Erpetoichthys</taxon>
    </lineage>
</organism>
<dbReference type="InterPro" id="IPR035980">
    <property type="entry name" value="Ribosomal_bS6_sf"/>
</dbReference>
<keyword evidence="5" id="KW-0687">Ribonucleoprotein</keyword>
<dbReference type="InterPro" id="IPR000529">
    <property type="entry name" value="Ribosomal_bS6"/>
</dbReference>
<dbReference type="GeneID" id="114650824"/>
<evidence type="ECO:0000256" key="2">
    <source>
        <dbReference type="ARBA" id="ARBA00009512"/>
    </source>
</evidence>
<evidence type="ECO:0000256" key="1">
    <source>
        <dbReference type="ARBA" id="ARBA00004173"/>
    </source>
</evidence>
<dbReference type="GO" id="GO:0005763">
    <property type="term" value="C:mitochondrial small ribosomal subunit"/>
    <property type="evidence" value="ECO:0007669"/>
    <property type="project" value="UniProtKB-ARBA"/>
</dbReference>
<dbReference type="PANTHER" id="PTHR21011">
    <property type="entry name" value="MITOCHONDRIAL 28S RIBOSOMAL PROTEIN S6"/>
    <property type="match status" value="1"/>
</dbReference>
<dbReference type="GO" id="GO:0003735">
    <property type="term" value="F:structural constituent of ribosome"/>
    <property type="evidence" value="ECO:0007669"/>
    <property type="project" value="InterPro"/>
</dbReference>
<dbReference type="FunFam" id="3.30.70.60:FF:000008">
    <property type="entry name" value="28S ribosomal protein S6, mitochondrial"/>
    <property type="match status" value="1"/>
</dbReference>
<dbReference type="RefSeq" id="XP_028656540.1">
    <property type="nucleotide sequence ID" value="XM_028800707.2"/>
</dbReference>
<feature type="region of interest" description="Disordered" evidence="8">
    <location>
        <begin position="99"/>
        <end position="121"/>
    </location>
</feature>
<accession>A0A8C4RKG9</accession>
<dbReference type="PANTHER" id="PTHR21011:SF1">
    <property type="entry name" value="SMALL RIBOSOMAL SUBUNIT PROTEIN BS6M"/>
    <property type="match status" value="1"/>
</dbReference>
<dbReference type="Gene3D" id="3.30.70.60">
    <property type="match status" value="1"/>
</dbReference>
<comment type="subcellular location">
    <subcellularLocation>
        <location evidence="1">Mitochondrion</location>
    </subcellularLocation>
</comment>
<evidence type="ECO:0000256" key="8">
    <source>
        <dbReference type="SAM" id="MobiDB-lite"/>
    </source>
</evidence>
<proteinExistence type="inferred from homology"/>
<evidence type="ECO:0000256" key="5">
    <source>
        <dbReference type="ARBA" id="ARBA00023274"/>
    </source>
</evidence>
<keyword evidence="4" id="KW-0496">Mitochondrion</keyword>
<reference evidence="9" key="3">
    <citation type="submission" date="2025-09" db="UniProtKB">
        <authorList>
            <consortium name="Ensembl"/>
        </authorList>
    </citation>
    <scope>IDENTIFICATION</scope>
</reference>
<evidence type="ECO:0000313" key="10">
    <source>
        <dbReference type="Proteomes" id="UP000694620"/>
    </source>
</evidence>
<keyword evidence="10" id="KW-1185">Reference proteome</keyword>
<dbReference type="GO" id="GO:0006412">
    <property type="term" value="P:translation"/>
    <property type="evidence" value="ECO:0007669"/>
    <property type="project" value="InterPro"/>
</dbReference>
<protein>
    <recommendedName>
        <fullName evidence="6">Small ribosomal subunit protein bS6m</fullName>
    </recommendedName>
    <alternativeName>
        <fullName evidence="7">28S ribosomal protein S6, mitochondrial</fullName>
    </alternativeName>
</protein>
<dbReference type="NCBIfam" id="TIGR00166">
    <property type="entry name" value="S6"/>
    <property type="match status" value="1"/>
</dbReference>
<evidence type="ECO:0000256" key="4">
    <source>
        <dbReference type="ARBA" id="ARBA00023128"/>
    </source>
</evidence>
<dbReference type="SUPFAM" id="SSF54995">
    <property type="entry name" value="Ribosomal protein S6"/>
    <property type="match status" value="1"/>
</dbReference>
<dbReference type="GeneTree" id="ENSGT00390000014606"/>
<dbReference type="AlphaFoldDB" id="A0A8C4RKG9"/>
<name>A0A8C4RKG9_ERPCA</name>
<comment type="similarity">
    <text evidence="2">Belongs to the bacterial ribosomal protein bS6 family.</text>
</comment>
<dbReference type="GO" id="GO:0070181">
    <property type="term" value="F:small ribosomal subunit rRNA binding"/>
    <property type="evidence" value="ECO:0007669"/>
    <property type="project" value="TreeGrafter"/>
</dbReference>
<evidence type="ECO:0000256" key="3">
    <source>
        <dbReference type="ARBA" id="ARBA00022980"/>
    </source>
</evidence>
<keyword evidence="3" id="KW-0689">Ribosomal protein</keyword>
<dbReference type="Proteomes" id="UP000694620">
    <property type="component" value="Chromosome 4"/>
</dbReference>
<evidence type="ECO:0000256" key="6">
    <source>
        <dbReference type="ARBA" id="ARBA00035170"/>
    </source>
</evidence>